<keyword evidence="1" id="KW-0472">Membrane</keyword>
<proteinExistence type="predicted"/>
<evidence type="ECO:0000313" key="3">
    <source>
        <dbReference type="Proteomes" id="UP000027135"/>
    </source>
</evidence>
<feature type="transmembrane region" description="Helical" evidence="1">
    <location>
        <begin position="12"/>
        <end position="31"/>
    </location>
</feature>
<keyword evidence="1" id="KW-0812">Transmembrane</keyword>
<gene>
    <name evidence="2" type="ORF">L798_02011</name>
</gene>
<reference evidence="2 3" key="1">
    <citation type="journal article" date="2014" name="Nat. Commun.">
        <title>Molecular traces of alternative social organization in a termite genome.</title>
        <authorList>
            <person name="Terrapon N."/>
            <person name="Li C."/>
            <person name="Robertson H.M."/>
            <person name="Ji L."/>
            <person name="Meng X."/>
            <person name="Booth W."/>
            <person name="Chen Z."/>
            <person name="Childers C.P."/>
            <person name="Glastad K.M."/>
            <person name="Gokhale K."/>
            <person name="Gowin J."/>
            <person name="Gronenberg W."/>
            <person name="Hermansen R.A."/>
            <person name="Hu H."/>
            <person name="Hunt B.G."/>
            <person name="Huylmans A.K."/>
            <person name="Khalil S.M."/>
            <person name="Mitchell R.D."/>
            <person name="Munoz-Torres M.C."/>
            <person name="Mustard J.A."/>
            <person name="Pan H."/>
            <person name="Reese J.T."/>
            <person name="Scharf M.E."/>
            <person name="Sun F."/>
            <person name="Vogel H."/>
            <person name="Xiao J."/>
            <person name="Yang W."/>
            <person name="Yang Z."/>
            <person name="Yang Z."/>
            <person name="Zhou J."/>
            <person name="Zhu J."/>
            <person name="Brent C.S."/>
            <person name="Elsik C.G."/>
            <person name="Goodisman M.A."/>
            <person name="Liberles D.A."/>
            <person name="Roe R.M."/>
            <person name="Vargo E.L."/>
            <person name="Vilcinskas A."/>
            <person name="Wang J."/>
            <person name="Bornberg-Bauer E."/>
            <person name="Korb J."/>
            <person name="Zhang G."/>
            <person name="Liebig J."/>
        </authorList>
    </citation>
    <scope>NUCLEOTIDE SEQUENCE [LARGE SCALE GENOMIC DNA]</scope>
    <source>
        <tissue evidence="2">Whole organism</tissue>
    </source>
</reference>
<sequence>MVCMRSIFKNNIHFAASFILFLTLICLFMVIQKRVIKYMTRIGQKTGMLKQSKNVQITANTVDFVTEYQNLNSGSRRMNGRNSSFALVGSSGPSSKTFDITQVSYKDGLAHFINHITITSTLAITKI</sequence>
<dbReference type="Proteomes" id="UP000027135">
    <property type="component" value="Unassembled WGS sequence"/>
</dbReference>
<protein>
    <submittedName>
        <fullName evidence="2">Uncharacterized protein</fullName>
    </submittedName>
</protein>
<evidence type="ECO:0000313" key="2">
    <source>
        <dbReference type="EMBL" id="KDR22353.1"/>
    </source>
</evidence>
<dbReference type="AlphaFoldDB" id="A0A067RH34"/>
<name>A0A067RH34_ZOONE</name>
<dbReference type="InParanoid" id="A0A067RH34"/>
<keyword evidence="3" id="KW-1185">Reference proteome</keyword>
<accession>A0A067RH34</accession>
<evidence type="ECO:0000256" key="1">
    <source>
        <dbReference type="SAM" id="Phobius"/>
    </source>
</evidence>
<organism evidence="2 3">
    <name type="scientific">Zootermopsis nevadensis</name>
    <name type="common">Dampwood termite</name>
    <dbReference type="NCBI Taxonomy" id="136037"/>
    <lineage>
        <taxon>Eukaryota</taxon>
        <taxon>Metazoa</taxon>
        <taxon>Ecdysozoa</taxon>
        <taxon>Arthropoda</taxon>
        <taxon>Hexapoda</taxon>
        <taxon>Insecta</taxon>
        <taxon>Pterygota</taxon>
        <taxon>Neoptera</taxon>
        <taxon>Polyneoptera</taxon>
        <taxon>Dictyoptera</taxon>
        <taxon>Blattodea</taxon>
        <taxon>Blattoidea</taxon>
        <taxon>Termitoidae</taxon>
        <taxon>Termopsidae</taxon>
        <taxon>Zootermopsis</taxon>
    </lineage>
</organism>
<keyword evidence="1" id="KW-1133">Transmembrane helix</keyword>
<dbReference type="EMBL" id="KK852510">
    <property type="protein sequence ID" value="KDR22353.1"/>
    <property type="molecule type" value="Genomic_DNA"/>
</dbReference>